<dbReference type="SUPFAM" id="SSF52540">
    <property type="entry name" value="P-loop containing nucleoside triphosphate hydrolases"/>
    <property type="match status" value="1"/>
</dbReference>
<dbReference type="Gene3D" id="3.40.50.300">
    <property type="entry name" value="P-loop containing nucleotide triphosphate hydrolases"/>
    <property type="match status" value="1"/>
</dbReference>
<sequence length="325" mass="36651">MSRLIIHVGTHKTATTHIQDSFHRNRTLLRQHGVIYPQIGVAHGQHSLATAWVNLPAQYSIADPRQAWRDLAAAYGGGDQTVFVSSEELSRLQPTCVDMADLARLTQGFDDVRIICTLRNQAGFVQSIYQELSRGFVVGPWGAMFHRALEGSLIAGFAVDYNLLYDHLLTGFRADQIRFVSYDAAVRSERGILGVFLQEIGVTLDDDHVARLNAGRANVSLPPLANLLANEMSHPQVAQPQLVQRLCDCIAECLPPGTRTTIFSRPEMNRLRETFVPLNRRLLERIRPFQPEFELAETPENAPRLFYRNQLGEDFWLGTLRHLSR</sequence>
<dbReference type="RefSeq" id="WP_268942463.1">
    <property type="nucleotide sequence ID" value="NZ_JAPTYD010000016.1"/>
</dbReference>
<reference evidence="1" key="1">
    <citation type="submission" date="2022-12" db="EMBL/GenBank/DDBJ databases">
        <title>Paracoccus sp. EF6 isolated from a lake water.</title>
        <authorList>
            <person name="Liu H."/>
        </authorList>
    </citation>
    <scope>NUCLEOTIDE SEQUENCE</scope>
    <source>
        <strain evidence="1">EF6</strain>
    </source>
</reference>
<name>A0ABT4J6A5_9RHOB</name>
<evidence type="ECO:0000313" key="1">
    <source>
        <dbReference type="EMBL" id="MCZ0962439.1"/>
    </source>
</evidence>
<evidence type="ECO:0000313" key="2">
    <source>
        <dbReference type="Proteomes" id="UP001149822"/>
    </source>
</evidence>
<protein>
    <recommendedName>
        <fullName evidence="3">Sulfotransferase family protein</fullName>
    </recommendedName>
</protein>
<dbReference type="Proteomes" id="UP001149822">
    <property type="component" value="Unassembled WGS sequence"/>
</dbReference>
<comment type="caution">
    <text evidence="1">The sequence shown here is derived from an EMBL/GenBank/DDBJ whole genome shotgun (WGS) entry which is preliminary data.</text>
</comment>
<dbReference type="InterPro" id="IPR027417">
    <property type="entry name" value="P-loop_NTPase"/>
</dbReference>
<organism evidence="1 2">
    <name type="scientific">Paracoccus benzoatiresistens</name>
    <dbReference type="NCBI Taxonomy" id="2997341"/>
    <lineage>
        <taxon>Bacteria</taxon>
        <taxon>Pseudomonadati</taxon>
        <taxon>Pseudomonadota</taxon>
        <taxon>Alphaproteobacteria</taxon>
        <taxon>Rhodobacterales</taxon>
        <taxon>Paracoccaceae</taxon>
        <taxon>Paracoccus</taxon>
    </lineage>
</organism>
<proteinExistence type="predicted"/>
<keyword evidence="2" id="KW-1185">Reference proteome</keyword>
<gene>
    <name evidence="1" type="ORF">OU682_12495</name>
</gene>
<evidence type="ECO:0008006" key="3">
    <source>
        <dbReference type="Google" id="ProtNLM"/>
    </source>
</evidence>
<accession>A0ABT4J6A5</accession>
<dbReference type="EMBL" id="JAPTYD010000016">
    <property type="protein sequence ID" value="MCZ0962439.1"/>
    <property type="molecule type" value="Genomic_DNA"/>
</dbReference>